<dbReference type="Gene3D" id="3.40.140.10">
    <property type="entry name" value="Cytidine Deaminase, domain 2"/>
    <property type="match status" value="1"/>
</dbReference>
<dbReference type="EMBL" id="SIRE01000003">
    <property type="protein sequence ID" value="TBL81329.1"/>
    <property type="molecule type" value="Genomic_DNA"/>
</dbReference>
<feature type="domain" description="JAB1/MPN/MOV34 metalloenzyme" evidence="6">
    <location>
        <begin position="13"/>
        <end position="142"/>
    </location>
</feature>
<keyword evidence="1" id="KW-0645">Protease</keyword>
<evidence type="ECO:0000256" key="3">
    <source>
        <dbReference type="ARBA" id="ARBA00022801"/>
    </source>
</evidence>
<evidence type="ECO:0000256" key="4">
    <source>
        <dbReference type="ARBA" id="ARBA00022833"/>
    </source>
</evidence>
<keyword evidence="4" id="KW-0862">Zinc</keyword>
<dbReference type="SMART" id="SM00232">
    <property type="entry name" value="JAB_MPN"/>
    <property type="match status" value="1"/>
</dbReference>
<dbReference type="CDD" id="cd08070">
    <property type="entry name" value="MPN_like"/>
    <property type="match status" value="1"/>
</dbReference>
<gene>
    <name evidence="7" type="ORF">EYB31_04390</name>
</gene>
<evidence type="ECO:0000256" key="2">
    <source>
        <dbReference type="ARBA" id="ARBA00022723"/>
    </source>
</evidence>
<reference evidence="7 8" key="1">
    <citation type="submission" date="2019-02" db="EMBL/GenBank/DDBJ databases">
        <title>Paenibacillus sp. nov., isolated from surface-sterilized tissue of Thalictrum simplex L.</title>
        <authorList>
            <person name="Tuo L."/>
        </authorList>
    </citation>
    <scope>NUCLEOTIDE SEQUENCE [LARGE SCALE GENOMIC DNA]</scope>
    <source>
        <strain evidence="7 8">N2SHLJ1</strain>
    </source>
</reference>
<evidence type="ECO:0000256" key="5">
    <source>
        <dbReference type="ARBA" id="ARBA00023049"/>
    </source>
</evidence>
<dbReference type="SUPFAM" id="SSF102712">
    <property type="entry name" value="JAB1/MPN domain"/>
    <property type="match status" value="1"/>
</dbReference>
<keyword evidence="8" id="KW-1185">Reference proteome</keyword>
<organism evidence="7 8">
    <name type="scientific">Paenibacillus thalictri</name>
    <dbReference type="NCBI Taxonomy" id="2527873"/>
    <lineage>
        <taxon>Bacteria</taxon>
        <taxon>Bacillati</taxon>
        <taxon>Bacillota</taxon>
        <taxon>Bacilli</taxon>
        <taxon>Bacillales</taxon>
        <taxon>Paenibacillaceae</taxon>
        <taxon>Paenibacillus</taxon>
    </lineage>
</organism>
<keyword evidence="2" id="KW-0479">Metal-binding</keyword>
<dbReference type="InterPro" id="IPR051929">
    <property type="entry name" value="VirAsm_ModProt"/>
</dbReference>
<comment type="caution">
    <text evidence="7">The sequence shown here is derived from an EMBL/GenBank/DDBJ whole genome shotgun (WGS) entry which is preliminary data.</text>
</comment>
<sequence>MSLSIYKLRCIGGIHMKAFIYRSVLKRMIEYGQTQLPYEACGVLLGDVEAAATFVHTFVPVPNISTGPLNHFLMDPLHLLPYIKETSGAPRLAGFYHTHPLAPAIPSEQDLLTEWHTVPTHWIVSYAAPSNPHVRCYRYDSIGRGTVYESVCFSVCEDNRT</sequence>
<dbReference type="OrthoDB" id="9802958at2"/>
<dbReference type="InterPro" id="IPR000555">
    <property type="entry name" value="JAMM/MPN+_dom"/>
</dbReference>
<keyword evidence="3" id="KW-0378">Hydrolase</keyword>
<dbReference type="PANTHER" id="PTHR34858:SF1">
    <property type="entry name" value="CYSO-CYSTEINE PEPTIDASE"/>
    <property type="match status" value="1"/>
</dbReference>
<keyword evidence="5" id="KW-0482">Metalloprotease</keyword>
<dbReference type="InterPro" id="IPR028090">
    <property type="entry name" value="JAB_dom_prok"/>
</dbReference>
<dbReference type="Pfam" id="PF14464">
    <property type="entry name" value="Prok-JAB"/>
    <property type="match status" value="1"/>
</dbReference>
<dbReference type="AlphaFoldDB" id="A0A4Q9DWB7"/>
<dbReference type="GO" id="GO:0008235">
    <property type="term" value="F:metalloexopeptidase activity"/>
    <property type="evidence" value="ECO:0007669"/>
    <property type="project" value="TreeGrafter"/>
</dbReference>
<evidence type="ECO:0000256" key="1">
    <source>
        <dbReference type="ARBA" id="ARBA00022670"/>
    </source>
</evidence>
<evidence type="ECO:0000313" key="7">
    <source>
        <dbReference type="EMBL" id="TBL81329.1"/>
    </source>
</evidence>
<accession>A0A4Q9DWB7</accession>
<evidence type="ECO:0000313" key="8">
    <source>
        <dbReference type="Proteomes" id="UP000293142"/>
    </source>
</evidence>
<dbReference type="PANTHER" id="PTHR34858">
    <property type="entry name" value="CYSO-CYSTEINE PEPTIDASE"/>
    <property type="match status" value="1"/>
</dbReference>
<dbReference type="Proteomes" id="UP000293142">
    <property type="component" value="Unassembled WGS sequence"/>
</dbReference>
<proteinExistence type="predicted"/>
<name>A0A4Q9DWB7_9BACL</name>
<evidence type="ECO:0000259" key="6">
    <source>
        <dbReference type="SMART" id="SM00232"/>
    </source>
</evidence>
<dbReference type="GO" id="GO:0006508">
    <property type="term" value="P:proteolysis"/>
    <property type="evidence" value="ECO:0007669"/>
    <property type="project" value="UniProtKB-KW"/>
</dbReference>
<protein>
    <submittedName>
        <fullName evidence="7">M67 family peptidase</fullName>
    </submittedName>
</protein>
<dbReference type="GO" id="GO:0008270">
    <property type="term" value="F:zinc ion binding"/>
    <property type="evidence" value="ECO:0007669"/>
    <property type="project" value="TreeGrafter"/>
</dbReference>